<comment type="caution">
    <text evidence="4">The sequence shown here is derived from an EMBL/GenBank/DDBJ whole genome shotgun (WGS) entry which is preliminary data.</text>
</comment>
<evidence type="ECO:0000256" key="2">
    <source>
        <dbReference type="SAM" id="SignalP"/>
    </source>
</evidence>
<feature type="chain" id="PRO_5045082077" description="DUF305 domain-containing protein" evidence="2">
    <location>
        <begin position="23"/>
        <end position="216"/>
    </location>
</feature>
<dbReference type="Pfam" id="PF03713">
    <property type="entry name" value="DUF305"/>
    <property type="match status" value="1"/>
</dbReference>
<gene>
    <name evidence="4" type="ORF">GCM10010466_12100</name>
</gene>
<protein>
    <recommendedName>
        <fullName evidence="3">DUF305 domain-containing protein</fullName>
    </recommendedName>
</protein>
<evidence type="ECO:0000256" key="1">
    <source>
        <dbReference type="SAM" id="MobiDB-lite"/>
    </source>
</evidence>
<keyword evidence="5" id="KW-1185">Reference proteome</keyword>
<organism evidence="4 5">
    <name type="scientific">Planomonospora alba</name>
    <dbReference type="NCBI Taxonomy" id="161354"/>
    <lineage>
        <taxon>Bacteria</taxon>
        <taxon>Bacillati</taxon>
        <taxon>Actinomycetota</taxon>
        <taxon>Actinomycetes</taxon>
        <taxon>Streptosporangiales</taxon>
        <taxon>Streptosporangiaceae</taxon>
        <taxon>Planomonospora</taxon>
    </lineage>
</organism>
<feature type="domain" description="DUF305" evidence="3">
    <location>
        <begin position="70"/>
        <end position="211"/>
    </location>
</feature>
<reference evidence="5" key="1">
    <citation type="journal article" date="2019" name="Int. J. Syst. Evol. Microbiol.">
        <title>The Global Catalogue of Microorganisms (GCM) 10K type strain sequencing project: providing services to taxonomists for standard genome sequencing and annotation.</title>
        <authorList>
            <consortium name="The Broad Institute Genomics Platform"/>
            <consortium name="The Broad Institute Genome Sequencing Center for Infectious Disease"/>
            <person name="Wu L."/>
            <person name="Ma J."/>
        </authorList>
    </citation>
    <scope>NUCLEOTIDE SEQUENCE [LARGE SCALE GENOMIC DNA]</scope>
    <source>
        <strain evidence="5">JCM 9373</strain>
    </source>
</reference>
<accession>A0ABP6MQU3</accession>
<dbReference type="EMBL" id="BAAAUT010000007">
    <property type="protein sequence ID" value="GAA3122746.1"/>
    <property type="molecule type" value="Genomic_DNA"/>
</dbReference>
<evidence type="ECO:0000313" key="4">
    <source>
        <dbReference type="EMBL" id="GAA3122746.1"/>
    </source>
</evidence>
<feature type="compositionally biased region" description="Basic and acidic residues" evidence="1">
    <location>
        <begin position="26"/>
        <end position="40"/>
    </location>
</feature>
<evidence type="ECO:0000259" key="3">
    <source>
        <dbReference type="Pfam" id="PF03713"/>
    </source>
</evidence>
<dbReference type="PANTHER" id="PTHR36933:SF1">
    <property type="entry name" value="SLL0788 PROTEIN"/>
    <property type="match status" value="1"/>
</dbReference>
<dbReference type="InterPro" id="IPR005183">
    <property type="entry name" value="DUF305_CopM-like"/>
</dbReference>
<sequence>MRRPTFALAVASLLLLPACGTASTSHGDHAAAPHDGHAARPPDAGQAAAATGSPASPGEAGGSEGFNDADVMFLQMMIPHHRQGVQMAALAGARSTRGTVKALAAAVEATQRDEITAMTRRLKEWGRPLTAPPGAHDAHGGLHTTSPREIAELGAARGADFDVKFLNMLIGHQHNAVDMARTEVRTGRHPEVVELARRIDRSRSAQITAMLAELGS</sequence>
<proteinExistence type="predicted"/>
<dbReference type="PANTHER" id="PTHR36933">
    <property type="entry name" value="SLL0788 PROTEIN"/>
    <property type="match status" value="1"/>
</dbReference>
<feature type="compositionally biased region" description="Low complexity" evidence="1">
    <location>
        <begin position="41"/>
        <end position="58"/>
    </location>
</feature>
<evidence type="ECO:0000313" key="5">
    <source>
        <dbReference type="Proteomes" id="UP001500320"/>
    </source>
</evidence>
<keyword evidence="2" id="KW-0732">Signal</keyword>
<dbReference type="Proteomes" id="UP001500320">
    <property type="component" value="Unassembled WGS sequence"/>
</dbReference>
<name>A0ABP6MQU3_9ACTN</name>
<feature type="signal peptide" evidence="2">
    <location>
        <begin position="1"/>
        <end position="22"/>
    </location>
</feature>
<dbReference type="Gene3D" id="1.20.1260.10">
    <property type="match status" value="1"/>
</dbReference>
<dbReference type="RefSeq" id="WP_344856720.1">
    <property type="nucleotide sequence ID" value="NZ_BAAAUT010000007.1"/>
</dbReference>
<dbReference type="InterPro" id="IPR012347">
    <property type="entry name" value="Ferritin-like"/>
</dbReference>
<feature type="region of interest" description="Disordered" evidence="1">
    <location>
        <begin position="23"/>
        <end position="66"/>
    </location>
</feature>